<dbReference type="Gene3D" id="2.102.10.10">
    <property type="entry name" value="Rieske [2Fe-2S] iron-sulphur domain"/>
    <property type="match status" value="1"/>
</dbReference>
<protein>
    <submittedName>
        <fullName evidence="8">Non-heme iron oxygenase ferredoxin subunit</fullName>
    </submittedName>
</protein>
<dbReference type="EMBL" id="SWAV01000001">
    <property type="protein sequence ID" value="TKA93095.1"/>
    <property type="molecule type" value="Genomic_DNA"/>
</dbReference>
<dbReference type="Pfam" id="PF00355">
    <property type="entry name" value="Rieske"/>
    <property type="match status" value="1"/>
</dbReference>
<accession>A0A4U0YNN1</accession>
<name>A0A4U0YNN1_9GAMM</name>
<keyword evidence="1" id="KW-0001">2Fe-2S</keyword>
<dbReference type="Proteomes" id="UP000305198">
    <property type="component" value="Unassembled WGS sequence"/>
</dbReference>
<dbReference type="InterPro" id="IPR017941">
    <property type="entry name" value="Rieske_2Fe-2S"/>
</dbReference>
<keyword evidence="4" id="KW-0411">Iron-sulfur</keyword>
<evidence type="ECO:0000256" key="5">
    <source>
        <dbReference type="ARBA" id="ARBA00034078"/>
    </source>
</evidence>
<evidence type="ECO:0000256" key="6">
    <source>
        <dbReference type="ARBA" id="ARBA00038001"/>
    </source>
</evidence>
<evidence type="ECO:0000256" key="2">
    <source>
        <dbReference type="ARBA" id="ARBA00022723"/>
    </source>
</evidence>
<reference evidence="8 9" key="1">
    <citation type="submission" date="2019-04" db="EMBL/GenBank/DDBJ databases">
        <title>Crypto-aerobic microbial life in anoxic (sulfidic) marine sediments.</title>
        <authorList>
            <person name="Bhattacharya S."/>
            <person name="Roy C."/>
            <person name="Mondal N."/>
            <person name="Sarkar J."/>
            <person name="Mandal S."/>
            <person name="Rameez M.J."/>
            <person name="Ghosh W."/>
        </authorList>
    </citation>
    <scope>NUCLEOTIDE SEQUENCE [LARGE SCALE GENOMIC DNA]</scope>
    <source>
        <strain evidence="8 9">SBBB</strain>
    </source>
</reference>
<dbReference type="PROSITE" id="PS51296">
    <property type="entry name" value="RIESKE"/>
    <property type="match status" value="1"/>
</dbReference>
<comment type="cofactor">
    <cofactor evidence="5">
        <name>[2Fe-2S] cluster</name>
        <dbReference type="ChEBI" id="CHEBI:190135"/>
    </cofactor>
</comment>
<gene>
    <name evidence="8" type="ORF">FA869_02625</name>
</gene>
<feature type="domain" description="Rieske" evidence="7">
    <location>
        <begin position="21"/>
        <end position="115"/>
    </location>
</feature>
<sequence>MRRTIMSTADAEVIASSVVYHKVGSAEALRNGDPLGVTVGDQAVAVFLVDGEFIATQGICPHATGPLHEGEVDGRILTCPWHGWAFNLDSGECEDDPCLHLKRFPVKVEGDDILVGL</sequence>
<evidence type="ECO:0000313" key="8">
    <source>
        <dbReference type="EMBL" id="TKA93095.1"/>
    </source>
</evidence>
<evidence type="ECO:0000256" key="4">
    <source>
        <dbReference type="ARBA" id="ARBA00023014"/>
    </source>
</evidence>
<keyword evidence="2" id="KW-0479">Metal-binding</keyword>
<dbReference type="SUPFAM" id="SSF50022">
    <property type="entry name" value="ISP domain"/>
    <property type="match status" value="1"/>
</dbReference>
<dbReference type="PANTHER" id="PTHR21496">
    <property type="entry name" value="FERREDOXIN-RELATED"/>
    <property type="match status" value="1"/>
</dbReference>
<comment type="similarity">
    <text evidence="6">Belongs to the bacterial ring-hydroxylating dioxygenase ferredoxin component family.</text>
</comment>
<organism evidence="8 9">
    <name type="scientific">Halopseudomonas bauzanensis</name>
    <dbReference type="NCBI Taxonomy" id="653930"/>
    <lineage>
        <taxon>Bacteria</taxon>
        <taxon>Pseudomonadati</taxon>
        <taxon>Pseudomonadota</taxon>
        <taxon>Gammaproteobacteria</taxon>
        <taxon>Pseudomonadales</taxon>
        <taxon>Pseudomonadaceae</taxon>
        <taxon>Halopseudomonas</taxon>
    </lineage>
</organism>
<keyword evidence="3" id="KW-0408">Iron</keyword>
<dbReference type="GO" id="GO:0046872">
    <property type="term" value="F:metal ion binding"/>
    <property type="evidence" value="ECO:0007669"/>
    <property type="project" value="UniProtKB-KW"/>
</dbReference>
<dbReference type="GO" id="GO:0051537">
    <property type="term" value="F:2 iron, 2 sulfur cluster binding"/>
    <property type="evidence" value="ECO:0007669"/>
    <property type="project" value="UniProtKB-KW"/>
</dbReference>
<proteinExistence type="inferred from homology"/>
<dbReference type="PANTHER" id="PTHR21496:SF0">
    <property type="entry name" value="RIESKE DOMAIN-CONTAINING PROTEIN"/>
    <property type="match status" value="1"/>
</dbReference>
<evidence type="ECO:0000256" key="3">
    <source>
        <dbReference type="ARBA" id="ARBA00023004"/>
    </source>
</evidence>
<evidence type="ECO:0000256" key="1">
    <source>
        <dbReference type="ARBA" id="ARBA00022714"/>
    </source>
</evidence>
<evidence type="ECO:0000259" key="7">
    <source>
        <dbReference type="PROSITE" id="PS51296"/>
    </source>
</evidence>
<dbReference type="InterPro" id="IPR036922">
    <property type="entry name" value="Rieske_2Fe-2S_sf"/>
</dbReference>
<evidence type="ECO:0000313" key="9">
    <source>
        <dbReference type="Proteomes" id="UP000305198"/>
    </source>
</evidence>
<comment type="caution">
    <text evidence="8">The sequence shown here is derived from an EMBL/GenBank/DDBJ whole genome shotgun (WGS) entry which is preliminary data.</text>
</comment>
<dbReference type="AlphaFoldDB" id="A0A4U0YNN1"/>